<gene>
    <name evidence="1" type="ORF">K2F26_11410</name>
</gene>
<sequence>MLVYLVDNDVILELASYDLFWGMLPSLNTSQQNIRVLPTASSFFAGSSRLKRKYKQQSIQRAKDIADKCQTIDQKAIDISELPSLCLEGIDSGEALLVAATKNEPDFYILTSDKRFLKAISNSSLANIKSRLCKRIICLEQLLINLINNDDFDKIRRRIISSDLLNQNIAEAFADGKLTKKEKALAILEECVQELRSITGDLLIDCLPPAIY</sequence>
<accession>A0ABX8X5A2</accession>
<evidence type="ECO:0000313" key="2">
    <source>
        <dbReference type="Proteomes" id="UP000826540"/>
    </source>
</evidence>
<proteinExistence type="predicted"/>
<evidence type="ECO:0008006" key="3">
    <source>
        <dbReference type="Google" id="ProtNLM"/>
    </source>
</evidence>
<dbReference type="RefSeq" id="WP_220611564.1">
    <property type="nucleotide sequence ID" value="NZ_CP080598.1"/>
</dbReference>
<keyword evidence="2" id="KW-1185">Reference proteome</keyword>
<name>A0ABX8X5A2_9CYAN</name>
<organism evidence="1 2">
    <name type="scientific">Sphaerospermopsis torques-reginae ITEP-024</name>
    <dbReference type="NCBI Taxonomy" id="984208"/>
    <lineage>
        <taxon>Bacteria</taxon>
        <taxon>Bacillati</taxon>
        <taxon>Cyanobacteriota</taxon>
        <taxon>Cyanophyceae</taxon>
        <taxon>Nostocales</taxon>
        <taxon>Aphanizomenonaceae</taxon>
        <taxon>Sphaerospermopsis</taxon>
        <taxon>Sphaerospermopsis torques-reginae</taxon>
    </lineage>
</organism>
<protein>
    <recommendedName>
        <fullName evidence="3">PIN domain-containing protein</fullName>
    </recommendedName>
</protein>
<dbReference type="EMBL" id="CP080598">
    <property type="protein sequence ID" value="QYX33852.1"/>
    <property type="molecule type" value="Genomic_DNA"/>
</dbReference>
<reference evidence="1 2" key="1">
    <citation type="journal article" date="2022" name="J. Am. Chem. Soc.">
        <title>Biosynthesis of Guanitoxin Enables Global Environmental Detection in Freshwater Cyanobacteria.</title>
        <authorList>
            <person name="Lima S.T."/>
            <person name="Fallon T.R."/>
            <person name="Cordoza J.L."/>
            <person name="Chekan J.R."/>
            <person name="Delbaje E."/>
            <person name="Hopiavuori A.R."/>
            <person name="Alvarenga D.O."/>
            <person name="Wood S.M."/>
            <person name="Luhavaya H."/>
            <person name="Baumgartner J.T."/>
            <person name="Dorr F.A."/>
            <person name="Etchegaray A."/>
            <person name="Pinto E."/>
            <person name="McKinnie S.M.K."/>
            <person name="Fiore M.F."/>
            <person name="Moore B.S."/>
        </authorList>
    </citation>
    <scope>NUCLEOTIDE SEQUENCE [LARGE SCALE GENOMIC DNA]</scope>
    <source>
        <strain evidence="1 2">ITEP-024</strain>
    </source>
</reference>
<dbReference type="Proteomes" id="UP000826540">
    <property type="component" value="Chromosome"/>
</dbReference>
<evidence type="ECO:0000313" key="1">
    <source>
        <dbReference type="EMBL" id="QYX33852.1"/>
    </source>
</evidence>